<gene>
    <name evidence="10" type="ORF">PAI11_42260</name>
</gene>
<evidence type="ECO:0000256" key="1">
    <source>
        <dbReference type="ARBA" id="ARBA00001974"/>
    </source>
</evidence>
<dbReference type="Pfam" id="PF02770">
    <property type="entry name" value="Acyl-CoA_dh_M"/>
    <property type="match status" value="1"/>
</dbReference>
<dbReference type="EMBL" id="AGUD01000309">
    <property type="protein sequence ID" value="EHN08941.1"/>
    <property type="molecule type" value="Genomic_DNA"/>
</dbReference>
<comment type="cofactor">
    <cofactor evidence="1 6">
        <name>FAD</name>
        <dbReference type="ChEBI" id="CHEBI:57692"/>
    </cofactor>
</comment>
<evidence type="ECO:0000256" key="5">
    <source>
        <dbReference type="ARBA" id="ARBA00023002"/>
    </source>
</evidence>
<organism evidence="10 11">
    <name type="scientific">Patulibacter medicamentivorans</name>
    <dbReference type="NCBI Taxonomy" id="1097667"/>
    <lineage>
        <taxon>Bacteria</taxon>
        <taxon>Bacillati</taxon>
        <taxon>Actinomycetota</taxon>
        <taxon>Thermoleophilia</taxon>
        <taxon>Solirubrobacterales</taxon>
        <taxon>Patulibacteraceae</taxon>
        <taxon>Patulibacter</taxon>
    </lineage>
</organism>
<feature type="domain" description="Acyl-CoA dehydrogenase/oxidase C-terminal" evidence="7">
    <location>
        <begin position="233"/>
        <end position="381"/>
    </location>
</feature>
<comment type="similarity">
    <text evidence="2 6">Belongs to the acyl-CoA dehydrogenase family.</text>
</comment>
<dbReference type="PATRIC" id="fig|1097667.3.peg.4189"/>
<evidence type="ECO:0000259" key="9">
    <source>
        <dbReference type="Pfam" id="PF02771"/>
    </source>
</evidence>
<dbReference type="InterPro" id="IPR013786">
    <property type="entry name" value="AcylCoA_DH/ox_N"/>
</dbReference>
<dbReference type="InterPro" id="IPR009075">
    <property type="entry name" value="AcylCo_DH/oxidase_C"/>
</dbReference>
<dbReference type="Pfam" id="PF02771">
    <property type="entry name" value="Acyl-CoA_dh_N"/>
    <property type="match status" value="1"/>
</dbReference>
<dbReference type="InterPro" id="IPR052161">
    <property type="entry name" value="Mycobact_Acyl-CoA_DH"/>
</dbReference>
<dbReference type="FunFam" id="2.40.110.10:FF:000011">
    <property type="entry name" value="Acyl-CoA dehydrogenase FadE34"/>
    <property type="match status" value="1"/>
</dbReference>
<dbReference type="Pfam" id="PF00441">
    <property type="entry name" value="Acyl-CoA_dh_1"/>
    <property type="match status" value="1"/>
</dbReference>
<evidence type="ECO:0000256" key="2">
    <source>
        <dbReference type="ARBA" id="ARBA00009347"/>
    </source>
</evidence>
<proteinExistence type="inferred from homology"/>
<evidence type="ECO:0000313" key="11">
    <source>
        <dbReference type="Proteomes" id="UP000005143"/>
    </source>
</evidence>
<evidence type="ECO:0000259" key="8">
    <source>
        <dbReference type="Pfam" id="PF02770"/>
    </source>
</evidence>
<dbReference type="AlphaFoldDB" id="H0EBJ4"/>
<reference evidence="10 11" key="1">
    <citation type="journal article" date="2013" name="Biodegradation">
        <title>Quantitative proteomic analysis of ibuprofen-degrading Patulibacter sp. strain I11.</title>
        <authorList>
            <person name="Almeida B."/>
            <person name="Kjeldal H."/>
            <person name="Lolas I."/>
            <person name="Knudsen A.D."/>
            <person name="Carvalho G."/>
            <person name="Nielsen K.L."/>
            <person name="Barreto Crespo M.T."/>
            <person name="Stensballe A."/>
            <person name="Nielsen J.L."/>
        </authorList>
    </citation>
    <scope>NUCLEOTIDE SEQUENCE [LARGE SCALE GENOMIC DNA]</scope>
    <source>
        <strain evidence="10 11">I11</strain>
    </source>
</reference>
<dbReference type="InterPro" id="IPR046373">
    <property type="entry name" value="Acyl-CoA_Oxase/DH_mid-dom_sf"/>
</dbReference>
<evidence type="ECO:0000313" key="10">
    <source>
        <dbReference type="EMBL" id="EHN08941.1"/>
    </source>
</evidence>
<dbReference type="InterPro" id="IPR006091">
    <property type="entry name" value="Acyl-CoA_Oxase/DH_mid-dom"/>
</dbReference>
<protein>
    <submittedName>
        <fullName evidence="10">Acyl-CoA dehydrogenase domain protein</fullName>
    </submittedName>
</protein>
<dbReference type="Gene3D" id="1.10.540.10">
    <property type="entry name" value="Acyl-CoA dehydrogenase/oxidase, N-terminal domain"/>
    <property type="match status" value="1"/>
</dbReference>
<name>H0EBJ4_9ACTN</name>
<dbReference type="Gene3D" id="1.20.140.10">
    <property type="entry name" value="Butyryl-CoA Dehydrogenase, subunit A, domain 3"/>
    <property type="match status" value="1"/>
</dbReference>
<dbReference type="GO" id="GO:0050660">
    <property type="term" value="F:flavin adenine dinucleotide binding"/>
    <property type="evidence" value="ECO:0007669"/>
    <property type="project" value="InterPro"/>
</dbReference>
<comment type="caution">
    <text evidence="10">The sequence shown here is derived from an EMBL/GenBank/DDBJ whole genome shotgun (WGS) entry which is preliminary data.</text>
</comment>
<dbReference type="InterPro" id="IPR037069">
    <property type="entry name" value="AcylCoA_DH/ox_N_sf"/>
</dbReference>
<dbReference type="Proteomes" id="UP000005143">
    <property type="component" value="Unassembled WGS sequence"/>
</dbReference>
<feature type="domain" description="Acyl-CoA oxidase/dehydrogenase middle" evidence="8">
    <location>
        <begin position="122"/>
        <end position="219"/>
    </location>
</feature>
<dbReference type="SUPFAM" id="SSF47203">
    <property type="entry name" value="Acyl-CoA dehydrogenase C-terminal domain-like"/>
    <property type="match status" value="1"/>
</dbReference>
<dbReference type="PANTHER" id="PTHR43292">
    <property type="entry name" value="ACYL-COA DEHYDROGENASE"/>
    <property type="match status" value="1"/>
</dbReference>
<dbReference type="RefSeq" id="WP_007579011.1">
    <property type="nucleotide sequence ID" value="NZ_AGUD01000309.1"/>
</dbReference>
<dbReference type="SUPFAM" id="SSF56645">
    <property type="entry name" value="Acyl-CoA dehydrogenase NM domain-like"/>
    <property type="match status" value="1"/>
</dbReference>
<dbReference type="OrthoDB" id="2769798at2"/>
<evidence type="ECO:0000256" key="4">
    <source>
        <dbReference type="ARBA" id="ARBA00022827"/>
    </source>
</evidence>
<sequence>MDLTFTPEQTAFQEELRTWFAANRPTDPPDDEDAAYQWRRQWQKTLHGAGLAGVHWPKEYGGRGATLSETAIFFEELGRAGAPLPADVLGLLLAGPTLMVWGSQEQKDRLLPTILDAEESWCQGFSEPDAGSDFGAVKTRAVKDGDDWVVTGQKVWTSGAQYAKWCMLVARTGDPAEAGGPAKHKGLTYFVLDMESPGVEVRPLVQITGSPEFNELFLDEVRIPDSAVVGGVGNGWKVALTTLMNERAGLAFFLQVRLRQQLDALVDRAAGAGGTDGVIDDPVVADKIADLHLRTEALRLLAWKGLTAIERYGQPGPEGSLGKWLWSETNQQLVEVAADVFGSEALIDGEPWAYELLRARGNSIEGGTTEIQKNIVAERVLGLPRV</sequence>
<dbReference type="InterPro" id="IPR036250">
    <property type="entry name" value="AcylCo_DH-like_C"/>
</dbReference>
<evidence type="ECO:0000256" key="3">
    <source>
        <dbReference type="ARBA" id="ARBA00022630"/>
    </source>
</evidence>
<dbReference type="PANTHER" id="PTHR43292:SF4">
    <property type="entry name" value="ACYL-COA DEHYDROGENASE FADE34"/>
    <property type="match status" value="1"/>
</dbReference>
<dbReference type="GO" id="GO:0016627">
    <property type="term" value="F:oxidoreductase activity, acting on the CH-CH group of donors"/>
    <property type="evidence" value="ECO:0007669"/>
    <property type="project" value="InterPro"/>
</dbReference>
<accession>H0EBJ4</accession>
<evidence type="ECO:0000256" key="6">
    <source>
        <dbReference type="RuleBase" id="RU362125"/>
    </source>
</evidence>
<keyword evidence="11" id="KW-1185">Reference proteome</keyword>
<feature type="domain" description="Acyl-CoA dehydrogenase/oxidase N-terminal" evidence="9">
    <location>
        <begin position="6"/>
        <end position="117"/>
    </location>
</feature>
<dbReference type="InterPro" id="IPR009100">
    <property type="entry name" value="AcylCoA_DH/oxidase_NM_dom_sf"/>
</dbReference>
<dbReference type="Gene3D" id="2.40.110.10">
    <property type="entry name" value="Butyryl-CoA Dehydrogenase, subunit A, domain 2"/>
    <property type="match status" value="1"/>
</dbReference>
<keyword evidence="5 6" id="KW-0560">Oxidoreductase</keyword>
<keyword evidence="4 6" id="KW-0274">FAD</keyword>
<dbReference type="GO" id="GO:0005886">
    <property type="term" value="C:plasma membrane"/>
    <property type="evidence" value="ECO:0007669"/>
    <property type="project" value="TreeGrafter"/>
</dbReference>
<evidence type="ECO:0000259" key="7">
    <source>
        <dbReference type="Pfam" id="PF00441"/>
    </source>
</evidence>
<keyword evidence="3 6" id="KW-0285">Flavoprotein</keyword>